<protein>
    <recommendedName>
        <fullName evidence="4">DUF445 domain-containing protein</fullName>
    </recommendedName>
</protein>
<evidence type="ECO:0008006" key="4">
    <source>
        <dbReference type="Google" id="ProtNLM"/>
    </source>
</evidence>
<keyword evidence="1" id="KW-1133">Transmembrane helix</keyword>
<keyword evidence="1" id="KW-0812">Transmembrane</keyword>
<dbReference type="EMBL" id="BMRB01000001">
    <property type="protein sequence ID" value="GGS16522.1"/>
    <property type="molecule type" value="Genomic_DNA"/>
</dbReference>
<feature type="transmembrane region" description="Helical" evidence="1">
    <location>
        <begin position="222"/>
        <end position="243"/>
    </location>
</feature>
<sequence>MEVELDVGRIVADIAADWPLYAMMPVIAAIIGYVTKRVAIEMMFRPLKFVGIAEPYLGWQGVVPRNSARMIRVSTEMITTRLVDARQLAERLDPDELAREIQGPLLLMIDEVTRDVIAEHHPQLWETLPVFVQDMIIKQVQAGAPAMVRQIVADLRTNIDEVLDIQQVAIDALERDKELLVRLVRDISRPEMAFIARCGIYFGFALGLVQTVVWALTREPLVLPIFGGLIGWFTDWLAIKLVFFPREPRRVLGLFVFQGVFQRRRKVVARQYGEIVAREVMTVPNIINGILHGPRSDRVLAMIQRTVAKVVDEQASLAKPFVAVAVGTRRFQQMKHAAADKALSYLDETARIAAPYATEQINLGKVIASKMDKLTRVEYEGLLRPAFRQDEWKLIAVGAVIGALVGELQVLVFLSSGWF</sequence>
<keyword evidence="3" id="KW-1185">Reference proteome</keyword>
<evidence type="ECO:0000256" key="1">
    <source>
        <dbReference type="SAM" id="Phobius"/>
    </source>
</evidence>
<proteinExistence type="predicted"/>
<feature type="transmembrane region" description="Helical" evidence="1">
    <location>
        <begin position="20"/>
        <end position="39"/>
    </location>
</feature>
<dbReference type="PANTHER" id="PTHR35791:SF1">
    <property type="entry name" value="UPF0754 MEMBRANE PROTEIN YHEB"/>
    <property type="match status" value="1"/>
</dbReference>
<reference evidence="2" key="2">
    <citation type="submission" date="2020-09" db="EMBL/GenBank/DDBJ databases">
        <authorList>
            <person name="Sun Q."/>
            <person name="Ohkuma M."/>
        </authorList>
    </citation>
    <scope>NUCLEOTIDE SEQUENCE</scope>
    <source>
        <strain evidence="2">JCM 3276</strain>
    </source>
</reference>
<comment type="caution">
    <text evidence="2">The sequence shown here is derived from an EMBL/GenBank/DDBJ whole genome shotgun (WGS) entry which is preliminary data.</text>
</comment>
<name>A0A918L6X6_9PSEU</name>
<organism evidence="2 3">
    <name type="scientific">Actinokineospora fastidiosa</name>
    <dbReference type="NCBI Taxonomy" id="1816"/>
    <lineage>
        <taxon>Bacteria</taxon>
        <taxon>Bacillati</taxon>
        <taxon>Actinomycetota</taxon>
        <taxon>Actinomycetes</taxon>
        <taxon>Pseudonocardiales</taxon>
        <taxon>Pseudonocardiaceae</taxon>
        <taxon>Actinokineospora</taxon>
    </lineage>
</organism>
<keyword evidence="1" id="KW-0472">Membrane</keyword>
<accession>A0A918L6X6</accession>
<feature type="transmembrane region" description="Helical" evidence="1">
    <location>
        <begin position="394"/>
        <end position="414"/>
    </location>
</feature>
<feature type="transmembrane region" description="Helical" evidence="1">
    <location>
        <begin position="194"/>
        <end position="216"/>
    </location>
</feature>
<dbReference type="Proteomes" id="UP000660680">
    <property type="component" value="Unassembled WGS sequence"/>
</dbReference>
<dbReference type="AlphaFoldDB" id="A0A918L6X6"/>
<gene>
    <name evidence="2" type="ORF">GCM10010171_05970</name>
</gene>
<dbReference type="PANTHER" id="PTHR35791">
    <property type="entry name" value="UPF0754 MEMBRANE PROTEIN YHEB"/>
    <property type="match status" value="1"/>
</dbReference>
<reference evidence="2" key="1">
    <citation type="journal article" date="2014" name="Int. J. Syst. Evol. Microbiol.">
        <title>Complete genome sequence of Corynebacterium casei LMG S-19264T (=DSM 44701T), isolated from a smear-ripened cheese.</title>
        <authorList>
            <consortium name="US DOE Joint Genome Institute (JGI-PGF)"/>
            <person name="Walter F."/>
            <person name="Albersmeier A."/>
            <person name="Kalinowski J."/>
            <person name="Ruckert C."/>
        </authorList>
    </citation>
    <scope>NUCLEOTIDE SEQUENCE</scope>
    <source>
        <strain evidence="2">JCM 3276</strain>
    </source>
</reference>
<evidence type="ECO:0000313" key="3">
    <source>
        <dbReference type="Proteomes" id="UP000660680"/>
    </source>
</evidence>
<evidence type="ECO:0000313" key="2">
    <source>
        <dbReference type="EMBL" id="GGS16522.1"/>
    </source>
</evidence>